<name>A0A2T7DLW1_9POAL</name>
<dbReference type="EMBL" id="CM009753">
    <property type="protein sequence ID" value="PUZ56563.1"/>
    <property type="molecule type" value="Genomic_DNA"/>
</dbReference>
<evidence type="ECO:0000313" key="3">
    <source>
        <dbReference type="Proteomes" id="UP000244336"/>
    </source>
</evidence>
<feature type="compositionally biased region" description="Basic residues" evidence="1">
    <location>
        <begin position="112"/>
        <end position="148"/>
    </location>
</feature>
<evidence type="ECO:0000313" key="2">
    <source>
        <dbReference type="EMBL" id="PUZ56563.1"/>
    </source>
</evidence>
<reference evidence="2 3" key="1">
    <citation type="submission" date="2018-04" db="EMBL/GenBank/DDBJ databases">
        <title>WGS assembly of Panicum hallii var. hallii HAL2.</title>
        <authorList>
            <person name="Lovell J."/>
            <person name="Jenkins J."/>
            <person name="Lowry D."/>
            <person name="Mamidi S."/>
            <person name="Sreedasyam A."/>
            <person name="Weng X."/>
            <person name="Barry K."/>
            <person name="Bonette J."/>
            <person name="Campitelli B."/>
            <person name="Daum C."/>
            <person name="Gordon S."/>
            <person name="Gould B."/>
            <person name="Lipzen A."/>
            <person name="MacQueen A."/>
            <person name="Palacio-Mejia J."/>
            <person name="Plott C."/>
            <person name="Shakirov E."/>
            <person name="Shu S."/>
            <person name="Yoshinaga Y."/>
            <person name="Zane M."/>
            <person name="Rokhsar D."/>
            <person name="Grimwood J."/>
            <person name="Schmutz J."/>
            <person name="Juenger T."/>
        </authorList>
    </citation>
    <scope>NUCLEOTIDE SEQUENCE [LARGE SCALE GENOMIC DNA]</scope>
    <source>
        <strain evidence="3">cv. HAL2</strain>
    </source>
</reference>
<sequence length="177" mass="18971">MLGGTRKPSAGKRSLRSLAAAVSLSVVLIALSFFNTSSSGPGKAAPASMVAIVRVRSVASEAVLALAVWMAWAEGGLHARPAAILLPYTARLACVPAWAPLMQGHGTARGPHVLRGHGRRRRGVRARVRRREPHRRGPLQARRRHGRAPRCRQLQDALSSHVCCSCSTVCRPLSLSL</sequence>
<organism evidence="2 3">
    <name type="scientific">Panicum hallii var. hallii</name>
    <dbReference type="NCBI Taxonomy" id="1504633"/>
    <lineage>
        <taxon>Eukaryota</taxon>
        <taxon>Viridiplantae</taxon>
        <taxon>Streptophyta</taxon>
        <taxon>Embryophyta</taxon>
        <taxon>Tracheophyta</taxon>
        <taxon>Spermatophyta</taxon>
        <taxon>Magnoliopsida</taxon>
        <taxon>Liliopsida</taxon>
        <taxon>Poales</taxon>
        <taxon>Poaceae</taxon>
        <taxon>PACMAD clade</taxon>
        <taxon>Panicoideae</taxon>
        <taxon>Panicodae</taxon>
        <taxon>Paniceae</taxon>
        <taxon>Panicinae</taxon>
        <taxon>Panicum</taxon>
        <taxon>Panicum sect. Panicum</taxon>
    </lineage>
</organism>
<evidence type="ECO:0000256" key="1">
    <source>
        <dbReference type="SAM" id="MobiDB-lite"/>
    </source>
</evidence>
<dbReference type="AlphaFoldDB" id="A0A2T7DLW1"/>
<dbReference type="Proteomes" id="UP000244336">
    <property type="component" value="Chromosome 5"/>
</dbReference>
<feature type="region of interest" description="Disordered" evidence="1">
    <location>
        <begin position="109"/>
        <end position="148"/>
    </location>
</feature>
<proteinExistence type="predicted"/>
<gene>
    <name evidence="2" type="ORF">GQ55_5G330900</name>
</gene>
<dbReference type="STRING" id="1504633.A0A2T7DLW1"/>
<dbReference type="OrthoDB" id="8841220at2759"/>
<accession>A0A2T7DLW1</accession>
<dbReference type="Gramene" id="PUZ56563">
    <property type="protein sequence ID" value="PUZ56563"/>
    <property type="gene ID" value="GQ55_5G330900"/>
</dbReference>
<keyword evidence="3" id="KW-1185">Reference proteome</keyword>
<protein>
    <submittedName>
        <fullName evidence="2">Uncharacterized protein</fullName>
    </submittedName>
</protein>
<dbReference type="PROSITE" id="PS00369">
    <property type="entry name" value="PTS_HPR_HIS"/>
    <property type="match status" value="1"/>
</dbReference>
<dbReference type="InterPro" id="IPR001020">
    <property type="entry name" value="PTS_HPr_His_P_site"/>
</dbReference>